<dbReference type="RefSeq" id="WP_253483228.1">
    <property type="nucleotide sequence ID" value="NZ_JALJXV010000010.1"/>
</dbReference>
<protein>
    <recommendedName>
        <fullName evidence="3">SRPBCC domain-containing protein</fullName>
    </recommendedName>
</protein>
<dbReference type="EMBL" id="JALJXV010000010">
    <property type="protein sequence ID" value="MCP1676596.1"/>
    <property type="molecule type" value="Genomic_DNA"/>
</dbReference>
<evidence type="ECO:0008006" key="3">
    <source>
        <dbReference type="Google" id="ProtNLM"/>
    </source>
</evidence>
<dbReference type="InterPro" id="IPR019587">
    <property type="entry name" value="Polyketide_cyclase/dehydratase"/>
</dbReference>
<keyword evidence="2" id="KW-1185">Reference proteome</keyword>
<dbReference type="Gene3D" id="3.30.530.20">
    <property type="match status" value="1"/>
</dbReference>
<comment type="caution">
    <text evidence="1">The sequence shown here is derived from an EMBL/GenBank/DDBJ whole genome shotgun (WGS) entry which is preliminary data.</text>
</comment>
<sequence length="143" mass="16562">MRRELFADVTIAARPDEVWHVLVDLSSWPRWNPVVREVDGQLETGHMLSLTVEEGGRSRRLQAECMRVLPAQELSWLRRWHVPGLLDSEERLVLEEVEEGATRLLVRQRLSGILLPFLWRRLRPRLGRAGWQVAKAVKAAAEQ</sequence>
<dbReference type="AlphaFoldDB" id="A0AAE3KDA2"/>
<dbReference type="Pfam" id="PF10604">
    <property type="entry name" value="Polyketide_cyc2"/>
    <property type="match status" value="1"/>
</dbReference>
<gene>
    <name evidence="1" type="ORF">J2T57_003767</name>
</gene>
<dbReference type="SUPFAM" id="SSF55961">
    <property type="entry name" value="Bet v1-like"/>
    <property type="match status" value="1"/>
</dbReference>
<organism evidence="1 2">
    <name type="scientific">Natronocella acetinitrilica</name>
    <dbReference type="NCBI Taxonomy" id="414046"/>
    <lineage>
        <taxon>Bacteria</taxon>
        <taxon>Pseudomonadati</taxon>
        <taxon>Pseudomonadota</taxon>
        <taxon>Gammaproteobacteria</taxon>
        <taxon>Chromatiales</taxon>
        <taxon>Ectothiorhodospiraceae</taxon>
        <taxon>Natronocella</taxon>
    </lineage>
</organism>
<evidence type="ECO:0000313" key="1">
    <source>
        <dbReference type="EMBL" id="MCP1676596.1"/>
    </source>
</evidence>
<evidence type="ECO:0000313" key="2">
    <source>
        <dbReference type="Proteomes" id="UP001205843"/>
    </source>
</evidence>
<reference evidence="1" key="1">
    <citation type="submission" date="2022-03" db="EMBL/GenBank/DDBJ databases">
        <title>Genomic Encyclopedia of Type Strains, Phase III (KMG-III): the genomes of soil and plant-associated and newly described type strains.</title>
        <authorList>
            <person name="Whitman W."/>
        </authorList>
    </citation>
    <scope>NUCLEOTIDE SEQUENCE</scope>
    <source>
        <strain evidence="1">ANL 6-2</strain>
    </source>
</reference>
<accession>A0AAE3KDA2</accession>
<proteinExistence type="predicted"/>
<dbReference type="Proteomes" id="UP001205843">
    <property type="component" value="Unassembled WGS sequence"/>
</dbReference>
<dbReference type="InterPro" id="IPR023393">
    <property type="entry name" value="START-like_dom_sf"/>
</dbReference>
<name>A0AAE3KDA2_9GAMM</name>